<organism evidence="2 3">
    <name type="scientific">Burkholderia pseudomallei</name>
    <name type="common">Pseudomonas pseudomallei</name>
    <dbReference type="NCBI Taxonomy" id="28450"/>
    <lineage>
        <taxon>Bacteria</taxon>
        <taxon>Pseudomonadati</taxon>
        <taxon>Pseudomonadota</taxon>
        <taxon>Betaproteobacteria</taxon>
        <taxon>Burkholderiales</taxon>
        <taxon>Burkholderiaceae</taxon>
        <taxon>Burkholderia</taxon>
        <taxon>pseudomallei group</taxon>
    </lineage>
</organism>
<reference evidence="2 3" key="1">
    <citation type="submission" date="2017-11" db="EMBL/GenBank/DDBJ databases">
        <title>Molecular characterization of Burkholderia pseudomallei and closely related isolates from Vietnam.</title>
        <authorList>
            <person name="Ustinov D.V."/>
            <person name="Antonov A.S."/>
            <person name="Avdusheva E.F."/>
            <person name="Shpak I.M."/>
            <person name="Zakharova I.B."/>
            <person name="Thi L.A."/>
            <person name="Teteryatnikova N."/>
            <person name="Lopasteyskaya Y.A."/>
            <person name="Kuzyutina J.A."/>
            <person name="Ngo T.N."/>
            <person name="Victorov D.V."/>
        </authorList>
    </citation>
    <scope>NUCLEOTIDE SEQUENCE [LARGE SCALE GENOMIC DNA]</scope>
    <source>
        <strain evidence="2 3">V1512</strain>
    </source>
</reference>
<name>A0AAX0UG01_BURPE</name>
<feature type="compositionally biased region" description="Basic residues" evidence="1">
    <location>
        <begin position="25"/>
        <end position="35"/>
    </location>
</feature>
<dbReference type="Proteomes" id="UP000231878">
    <property type="component" value="Unassembled WGS sequence"/>
</dbReference>
<sequence length="45" mass="4710">MKFGIVGSLESVAEWTAPGAGAARNRARRPARGRRAQCPGNSVTV</sequence>
<evidence type="ECO:0000256" key="1">
    <source>
        <dbReference type="SAM" id="MobiDB-lite"/>
    </source>
</evidence>
<evidence type="ECO:0000313" key="2">
    <source>
        <dbReference type="EMBL" id="PJO67446.1"/>
    </source>
</evidence>
<dbReference type="AlphaFoldDB" id="A0AAX0UG01"/>
<feature type="region of interest" description="Disordered" evidence="1">
    <location>
        <begin position="18"/>
        <end position="45"/>
    </location>
</feature>
<proteinExistence type="predicted"/>
<accession>A0AAX0UG01</accession>
<protein>
    <submittedName>
        <fullName evidence="2">Potassium ABC transporter ATPase</fullName>
    </submittedName>
</protein>
<gene>
    <name evidence="2" type="ORF">CWD88_05330</name>
</gene>
<comment type="caution">
    <text evidence="2">The sequence shown here is derived from an EMBL/GenBank/DDBJ whole genome shotgun (WGS) entry which is preliminary data.</text>
</comment>
<evidence type="ECO:0000313" key="3">
    <source>
        <dbReference type="Proteomes" id="UP000231878"/>
    </source>
</evidence>
<dbReference type="EMBL" id="PHRB01000003">
    <property type="protein sequence ID" value="PJO67446.1"/>
    <property type="molecule type" value="Genomic_DNA"/>
</dbReference>